<dbReference type="AlphaFoldDB" id="A0A1E3H6L4"/>
<feature type="signal peptide" evidence="1">
    <location>
        <begin position="1"/>
        <end position="22"/>
    </location>
</feature>
<organism evidence="2 3">
    <name type="scientific">Methylobrevis pamukkalensis</name>
    <dbReference type="NCBI Taxonomy" id="1439726"/>
    <lineage>
        <taxon>Bacteria</taxon>
        <taxon>Pseudomonadati</taxon>
        <taxon>Pseudomonadota</taxon>
        <taxon>Alphaproteobacteria</taxon>
        <taxon>Hyphomicrobiales</taxon>
        <taxon>Pleomorphomonadaceae</taxon>
        <taxon>Methylobrevis</taxon>
    </lineage>
</organism>
<dbReference type="RefSeq" id="WP_083255459.1">
    <property type="nucleotide sequence ID" value="NZ_MCRJ01000010.1"/>
</dbReference>
<gene>
    <name evidence="2" type="ORF">A6302_00711</name>
</gene>
<dbReference type="EMBL" id="MCRJ01000010">
    <property type="protein sequence ID" value="ODN71978.1"/>
    <property type="molecule type" value="Genomic_DNA"/>
</dbReference>
<accession>A0A1E3H6L4</accession>
<feature type="chain" id="PRO_5009128951" evidence="1">
    <location>
        <begin position="23"/>
        <end position="107"/>
    </location>
</feature>
<keyword evidence="3" id="KW-1185">Reference proteome</keyword>
<keyword evidence="1" id="KW-0732">Signal</keyword>
<evidence type="ECO:0000313" key="3">
    <source>
        <dbReference type="Proteomes" id="UP000094622"/>
    </source>
</evidence>
<name>A0A1E3H6L4_9HYPH</name>
<protein>
    <submittedName>
        <fullName evidence="2">Uncharacterized protein</fullName>
    </submittedName>
</protein>
<dbReference type="Proteomes" id="UP000094622">
    <property type="component" value="Unassembled WGS sequence"/>
</dbReference>
<sequence>MTTAFTRSAAALSACTAMFVLAVVGDAAAWTRETTVTGTHGRGYSVQGSAQCAGGVCSRSVTRTGPYGYSASRSGSVACAGGVCSRSVTRTGPYGHGVVRYGTVTRY</sequence>
<proteinExistence type="predicted"/>
<dbReference type="OrthoDB" id="8410283at2"/>
<reference evidence="2 3" key="1">
    <citation type="submission" date="2016-07" db="EMBL/GenBank/DDBJ databases">
        <title>Draft Genome Sequence of Methylobrevis pamukkalensis PK2.</title>
        <authorList>
            <person name="Vasilenko O.V."/>
            <person name="Doronina N.V."/>
            <person name="Shmareva M.N."/>
            <person name="Tarlachkov S.V."/>
            <person name="Mustakhimov I."/>
            <person name="Trotsenko Y.A."/>
        </authorList>
    </citation>
    <scope>NUCLEOTIDE SEQUENCE [LARGE SCALE GENOMIC DNA]</scope>
    <source>
        <strain evidence="2 3">PK2</strain>
    </source>
</reference>
<comment type="caution">
    <text evidence="2">The sequence shown here is derived from an EMBL/GenBank/DDBJ whole genome shotgun (WGS) entry which is preliminary data.</text>
</comment>
<evidence type="ECO:0000256" key="1">
    <source>
        <dbReference type="SAM" id="SignalP"/>
    </source>
</evidence>
<evidence type="ECO:0000313" key="2">
    <source>
        <dbReference type="EMBL" id="ODN71978.1"/>
    </source>
</evidence>